<accession>A0A552DHT1</accession>
<gene>
    <name evidence="1" type="ORF">EWV81_19630</name>
</gene>
<name>A0A552DHT1_MICAE</name>
<proteinExistence type="predicted"/>
<comment type="caution">
    <text evidence="1">The sequence shown here is derived from an EMBL/GenBank/DDBJ whole genome shotgun (WGS) entry which is preliminary data.</text>
</comment>
<evidence type="ECO:0000313" key="2">
    <source>
        <dbReference type="Proteomes" id="UP000319313"/>
    </source>
</evidence>
<sequence>MAVISYQLSVISYQLSVISYQLSVISFFLSSPHFPTSLLPHFQAVLTSNLDRSMTYQFTDYCSLMLIKALKFAR</sequence>
<dbReference type="Proteomes" id="UP000319313">
    <property type="component" value="Unassembled WGS sequence"/>
</dbReference>
<dbReference type="EMBL" id="SFBL01000186">
    <property type="protein sequence ID" value="TRU21792.1"/>
    <property type="molecule type" value="Genomic_DNA"/>
</dbReference>
<reference evidence="1 2" key="1">
    <citation type="submission" date="2019-01" db="EMBL/GenBank/DDBJ databases">
        <title>Coherence of Microcystis species and biogeography revealed through population genomics.</title>
        <authorList>
            <person name="Perez-Carrascal O.M."/>
            <person name="Terrat Y."/>
            <person name="Giani A."/>
            <person name="Fortin N."/>
            <person name="Tromas N."/>
            <person name="Shapiro B.J."/>
        </authorList>
    </citation>
    <scope>NUCLEOTIDE SEQUENCE [LARGE SCALE GENOMIC DNA]</scope>
    <source>
        <strain evidence="1">Ma_SC_T_19800800_S464</strain>
    </source>
</reference>
<protein>
    <submittedName>
        <fullName evidence="1">Uncharacterized protein</fullName>
    </submittedName>
</protein>
<organism evidence="1 2">
    <name type="scientific">Microcystis aeruginosa Ma_SC_T_19800800_S464</name>
    <dbReference type="NCBI Taxonomy" id="2486257"/>
    <lineage>
        <taxon>Bacteria</taxon>
        <taxon>Bacillati</taxon>
        <taxon>Cyanobacteriota</taxon>
        <taxon>Cyanophyceae</taxon>
        <taxon>Oscillatoriophycideae</taxon>
        <taxon>Chroococcales</taxon>
        <taxon>Microcystaceae</taxon>
        <taxon>Microcystis</taxon>
    </lineage>
</organism>
<dbReference type="AlphaFoldDB" id="A0A552DHT1"/>
<evidence type="ECO:0000313" key="1">
    <source>
        <dbReference type="EMBL" id="TRU21792.1"/>
    </source>
</evidence>